<evidence type="ECO:0000259" key="3">
    <source>
        <dbReference type="PROSITE" id="PS50110"/>
    </source>
</evidence>
<dbReference type="Gene3D" id="3.40.50.2300">
    <property type="match status" value="1"/>
</dbReference>
<feature type="domain" description="Response regulatory" evidence="3">
    <location>
        <begin position="13"/>
        <end position="129"/>
    </location>
</feature>
<evidence type="ECO:0000313" key="4">
    <source>
        <dbReference type="EMBL" id="KAF5830449.1"/>
    </source>
</evidence>
<keyword evidence="1 2" id="KW-0597">Phosphoprotein</keyword>
<dbReference type="PANTHER" id="PTHR45339:SF3">
    <property type="entry name" value="HISTIDINE KINASE"/>
    <property type="match status" value="1"/>
</dbReference>
<dbReference type="SMART" id="SM00448">
    <property type="entry name" value="REC"/>
    <property type="match status" value="1"/>
</dbReference>
<dbReference type="SUPFAM" id="SSF52172">
    <property type="entry name" value="CheY-like"/>
    <property type="match status" value="1"/>
</dbReference>
<name>A0ABQ7G790_DUNSA</name>
<evidence type="ECO:0000256" key="2">
    <source>
        <dbReference type="PROSITE-ProRule" id="PRU00169"/>
    </source>
</evidence>
<reference evidence="4" key="1">
    <citation type="submission" date="2017-08" db="EMBL/GenBank/DDBJ databases">
        <authorList>
            <person name="Polle J.E."/>
            <person name="Barry K."/>
            <person name="Cushman J."/>
            <person name="Schmutz J."/>
            <person name="Tran D."/>
            <person name="Hathwaick L.T."/>
            <person name="Yim W.C."/>
            <person name="Jenkins J."/>
            <person name="Mckie-Krisberg Z.M."/>
            <person name="Prochnik S."/>
            <person name="Lindquist E."/>
            <person name="Dockter R.B."/>
            <person name="Adam C."/>
            <person name="Molina H."/>
            <person name="Bunkerborg J."/>
            <person name="Jin E."/>
            <person name="Buchheim M."/>
            <person name="Magnuson J."/>
        </authorList>
    </citation>
    <scope>NUCLEOTIDE SEQUENCE</scope>
    <source>
        <strain evidence="4">CCAP 19/18</strain>
    </source>
</reference>
<comment type="caution">
    <text evidence="4">The sequence shown here is derived from an EMBL/GenBank/DDBJ whole genome shotgun (WGS) entry which is preliminary data.</text>
</comment>
<keyword evidence="5" id="KW-1185">Reference proteome</keyword>
<dbReference type="InterPro" id="IPR011006">
    <property type="entry name" value="CheY-like_superfamily"/>
</dbReference>
<dbReference type="EMBL" id="MU070042">
    <property type="protein sequence ID" value="KAF5830449.1"/>
    <property type="molecule type" value="Genomic_DNA"/>
</dbReference>
<dbReference type="Proteomes" id="UP000815325">
    <property type="component" value="Unassembled WGS sequence"/>
</dbReference>
<dbReference type="CDD" id="cd17546">
    <property type="entry name" value="REC_hyHK_CKI1_RcsC-like"/>
    <property type="match status" value="1"/>
</dbReference>
<evidence type="ECO:0000313" key="5">
    <source>
        <dbReference type="Proteomes" id="UP000815325"/>
    </source>
</evidence>
<proteinExistence type="predicted"/>
<accession>A0ABQ7G790</accession>
<gene>
    <name evidence="4" type="ORF">DUNSADRAFT_14567</name>
</gene>
<dbReference type="PROSITE" id="PS50110">
    <property type="entry name" value="RESPONSE_REGULATORY"/>
    <property type="match status" value="1"/>
</dbReference>
<dbReference type="InterPro" id="IPR001789">
    <property type="entry name" value="Sig_transdc_resp-reg_receiver"/>
</dbReference>
<evidence type="ECO:0000256" key="1">
    <source>
        <dbReference type="ARBA" id="ARBA00022553"/>
    </source>
</evidence>
<sequence length="143" mass="15663">MKCGSAVRVQGCRVLLVEDNPINQTVARKMLSGMKLHCEVASNGVEAVAAIRAGRQFDVVLMDMMMPVMNGVDSTREIRALGHTQLPILAMWGNSVPWIKVKCVSHMVVATIIVITACTDVCARAFVRVPTKESRECVNFSNM</sequence>
<organism evidence="4 5">
    <name type="scientific">Dunaliella salina</name>
    <name type="common">Green alga</name>
    <name type="synonym">Protococcus salinus</name>
    <dbReference type="NCBI Taxonomy" id="3046"/>
    <lineage>
        <taxon>Eukaryota</taxon>
        <taxon>Viridiplantae</taxon>
        <taxon>Chlorophyta</taxon>
        <taxon>core chlorophytes</taxon>
        <taxon>Chlorophyceae</taxon>
        <taxon>CS clade</taxon>
        <taxon>Chlamydomonadales</taxon>
        <taxon>Dunaliellaceae</taxon>
        <taxon>Dunaliella</taxon>
    </lineage>
</organism>
<dbReference type="Pfam" id="PF00072">
    <property type="entry name" value="Response_reg"/>
    <property type="match status" value="1"/>
</dbReference>
<protein>
    <submittedName>
        <fullName evidence="4">CheY-like superfamily</fullName>
    </submittedName>
</protein>
<dbReference type="PANTHER" id="PTHR45339">
    <property type="entry name" value="HYBRID SIGNAL TRANSDUCTION HISTIDINE KINASE J"/>
    <property type="match status" value="1"/>
</dbReference>
<feature type="modified residue" description="4-aspartylphosphate" evidence="2">
    <location>
        <position position="63"/>
    </location>
</feature>